<evidence type="ECO:0000256" key="5">
    <source>
        <dbReference type="ARBA" id="ARBA00023004"/>
    </source>
</evidence>
<gene>
    <name evidence="9" type="ORF">CKA81_09840</name>
</gene>
<feature type="chain" id="PRO_5019220490" description="Cytochrome c domain-containing protein" evidence="7">
    <location>
        <begin position="20"/>
        <end position="117"/>
    </location>
</feature>
<evidence type="ECO:0000256" key="3">
    <source>
        <dbReference type="ARBA" id="ARBA00022723"/>
    </source>
</evidence>
<dbReference type="Pfam" id="PF00034">
    <property type="entry name" value="Cytochrom_C"/>
    <property type="match status" value="1"/>
</dbReference>
<dbReference type="SUPFAM" id="SSF46626">
    <property type="entry name" value="Cytochrome c"/>
    <property type="match status" value="1"/>
</dbReference>
<dbReference type="Proteomes" id="UP000283474">
    <property type="component" value="Chromosome"/>
</dbReference>
<evidence type="ECO:0000256" key="4">
    <source>
        <dbReference type="ARBA" id="ARBA00022982"/>
    </source>
</evidence>
<evidence type="ECO:0000259" key="8">
    <source>
        <dbReference type="PROSITE" id="PS51007"/>
    </source>
</evidence>
<evidence type="ECO:0000256" key="1">
    <source>
        <dbReference type="ARBA" id="ARBA00022448"/>
    </source>
</evidence>
<keyword evidence="5 6" id="KW-0408">Iron</keyword>
<comment type="PTM">
    <text evidence="6">Binds 1 heme c group covalently per subunit.</text>
</comment>
<sequence>MVFRRYAGVFVVSSIVAVAAPAAAQSGTTGQQLASSKNCLACHQIDSKRVGPAFNVIAQRFVNQDGAADYLAATIRSGGRGRWGAVPMPAQPQVSPDEAQQLAAWILSLAADASSAD</sequence>
<dbReference type="GO" id="GO:0009055">
    <property type="term" value="F:electron transfer activity"/>
    <property type="evidence" value="ECO:0007669"/>
    <property type="project" value="InterPro"/>
</dbReference>
<dbReference type="Gene3D" id="1.10.760.10">
    <property type="entry name" value="Cytochrome c-like domain"/>
    <property type="match status" value="1"/>
</dbReference>
<dbReference type="InterPro" id="IPR002324">
    <property type="entry name" value="Cyt_c_ID"/>
</dbReference>
<dbReference type="KEGG" id="pus:CKA81_09840"/>
<feature type="binding site" description="covalent" evidence="6">
    <location>
        <position position="88"/>
    </location>
    <ligand>
        <name>heme c</name>
        <dbReference type="ChEBI" id="CHEBI:61717"/>
    </ligand>
</feature>
<keyword evidence="10" id="KW-1185">Reference proteome</keyword>
<evidence type="ECO:0000256" key="6">
    <source>
        <dbReference type="PIRSR" id="PIRSR602324-1"/>
    </source>
</evidence>
<protein>
    <recommendedName>
        <fullName evidence="8">Cytochrome c domain-containing protein</fullName>
    </recommendedName>
</protein>
<name>A0A451FSS8_9BURK</name>
<evidence type="ECO:0000256" key="2">
    <source>
        <dbReference type="ARBA" id="ARBA00022617"/>
    </source>
</evidence>
<evidence type="ECO:0000256" key="7">
    <source>
        <dbReference type="SAM" id="SignalP"/>
    </source>
</evidence>
<keyword evidence="4" id="KW-0249">Electron transport</keyword>
<dbReference type="InterPro" id="IPR036909">
    <property type="entry name" value="Cyt_c-like_dom_sf"/>
</dbReference>
<dbReference type="OrthoDB" id="9814063at2"/>
<feature type="signal peptide" evidence="7">
    <location>
        <begin position="1"/>
        <end position="19"/>
    </location>
</feature>
<dbReference type="GO" id="GO:0005506">
    <property type="term" value="F:iron ion binding"/>
    <property type="evidence" value="ECO:0007669"/>
    <property type="project" value="InterPro"/>
</dbReference>
<dbReference type="PROSITE" id="PS51007">
    <property type="entry name" value="CYTC"/>
    <property type="match status" value="1"/>
</dbReference>
<proteinExistence type="predicted"/>
<keyword evidence="7" id="KW-0732">Signal</keyword>
<dbReference type="AlphaFoldDB" id="A0A451FSS8"/>
<evidence type="ECO:0000313" key="9">
    <source>
        <dbReference type="EMBL" id="QAA95572.1"/>
    </source>
</evidence>
<keyword evidence="3 6" id="KW-0479">Metal-binding</keyword>
<dbReference type="GO" id="GO:0020037">
    <property type="term" value="F:heme binding"/>
    <property type="evidence" value="ECO:0007669"/>
    <property type="project" value="InterPro"/>
</dbReference>
<dbReference type="EMBL" id="CP022987">
    <property type="protein sequence ID" value="QAA95572.1"/>
    <property type="molecule type" value="Genomic_DNA"/>
</dbReference>
<organism evidence="9 10">
    <name type="scientific">Pollutimonas thiosulfatoxidans</name>
    <dbReference type="NCBI Taxonomy" id="2028345"/>
    <lineage>
        <taxon>Bacteria</taxon>
        <taxon>Pseudomonadati</taxon>
        <taxon>Pseudomonadota</taxon>
        <taxon>Betaproteobacteria</taxon>
        <taxon>Burkholderiales</taxon>
        <taxon>Alcaligenaceae</taxon>
        <taxon>Pollutimonas</taxon>
    </lineage>
</organism>
<dbReference type="RefSeq" id="WP_128355097.1">
    <property type="nucleotide sequence ID" value="NZ_CP022987.1"/>
</dbReference>
<keyword evidence="1" id="KW-0813">Transport</keyword>
<accession>A0A451FSS8</accession>
<evidence type="ECO:0000313" key="10">
    <source>
        <dbReference type="Proteomes" id="UP000283474"/>
    </source>
</evidence>
<feature type="binding site" description="covalent" evidence="6">
    <location>
        <position position="39"/>
    </location>
    <ligand>
        <name>heme c</name>
        <dbReference type="ChEBI" id="CHEBI:61717"/>
    </ligand>
</feature>
<feature type="binding site" description="covalent" evidence="6">
    <location>
        <position position="43"/>
    </location>
    <ligand>
        <name>heme c</name>
        <dbReference type="ChEBI" id="CHEBI:61717"/>
    </ligand>
</feature>
<dbReference type="InterPro" id="IPR009056">
    <property type="entry name" value="Cyt_c-like_dom"/>
</dbReference>
<dbReference type="PRINTS" id="PR00606">
    <property type="entry name" value="CYTCHROMECID"/>
</dbReference>
<reference evidence="9 10" key="1">
    <citation type="submission" date="2017-08" db="EMBL/GenBank/DDBJ databases">
        <authorList>
            <person name="Park S.-J."/>
            <person name="Kim H."/>
        </authorList>
    </citation>
    <scope>NUCLEOTIDE SEQUENCE [LARGE SCALE GENOMIC DNA]</scope>
    <source>
        <strain evidence="10">ye3</strain>
    </source>
</reference>
<feature type="domain" description="Cytochrome c" evidence="8">
    <location>
        <begin position="25"/>
        <end position="110"/>
    </location>
</feature>
<keyword evidence="2 6" id="KW-0349">Heme</keyword>